<dbReference type="InterPro" id="IPR052162">
    <property type="entry name" value="Sensor_kinase/Photoreceptor"/>
</dbReference>
<dbReference type="SUPFAM" id="SSF55785">
    <property type="entry name" value="PYP-like sensor domain (PAS domain)"/>
    <property type="match status" value="3"/>
</dbReference>
<evidence type="ECO:0000313" key="8">
    <source>
        <dbReference type="EMBL" id="SFU52142.1"/>
    </source>
</evidence>
<dbReference type="STRING" id="388950.GCA_001611675_00380"/>
<dbReference type="RefSeq" id="WP_068836596.1">
    <property type="nucleotide sequence ID" value="NZ_BMXC01000001.1"/>
</dbReference>
<evidence type="ECO:0000259" key="7">
    <source>
        <dbReference type="PROSITE" id="PS50113"/>
    </source>
</evidence>
<feature type="domain" description="PAC" evidence="7">
    <location>
        <begin position="82"/>
        <end position="136"/>
    </location>
</feature>
<evidence type="ECO:0000256" key="5">
    <source>
        <dbReference type="ARBA" id="ARBA00022777"/>
    </source>
</evidence>
<dbReference type="EMBL" id="FPCA01000001">
    <property type="protein sequence ID" value="SFU52142.1"/>
    <property type="molecule type" value="Genomic_DNA"/>
</dbReference>
<feature type="domain" description="PAC" evidence="7">
    <location>
        <begin position="210"/>
        <end position="262"/>
    </location>
</feature>
<dbReference type="CDD" id="cd00130">
    <property type="entry name" value="PAS"/>
    <property type="match status" value="1"/>
</dbReference>
<dbReference type="InterPro" id="IPR001610">
    <property type="entry name" value="PAC"/>
</dbReference>
<dbReference type="InterPro" id="IPR013656">
    <property type="entry name" value="PAS_4"/>
</dbReference>
<dbReference type="PANTHER" id="PTHR43304:SF1">
    <property type="entry name" value="PAC DOMAIN-CONTAINING PROTEIN"/>
    <property type="match status" value="1"/>
</dbReference>
<dbReference type="EC" id="2.7.13.3" evidence="2"/>
<evidence type="ECO:0000256" key="2">
    <source>
        <dbReference type="ARBA" id="ARBA00012438"/>
    </source>
</evidence>
<dbReference type="InterPro" id="IPR035965">
    <property type="entry name" value="PAS-like_dom_sf"/>
</dbReference>
<keyword evidence="4" id="KW-0808">Transferase</keyword>
<dbReference type="AlphaFoldDB" id="A0A1I7GUP6"/>
<reference evidence="9" key="1">
    <citation type="submission" date="2016-10" db="EMBL/GenBank/DDBJ databases">
        <authorList>
            <person name="Varghese N."/>
        </authorList>
    </citation>
    <scope>NUCLEOTIDE SEQUENCE [LARGE SCALE GENOMIC DNA]</scope>
    <source>
        <strain evidence="9">DSM 18820</strain>
    </source>
</reference>
<keyword evidence="9" id="KW-1185">Reference proteome</keyword>
<protein>
    <recommendedName>
        <fullName evidence="2">histidine kinase</fullName>
        <ecNumber evidence="2">2.7.13.3</ecNumber>
    </recommendedName>
</protein>
<dbReference type="Pfam" id="PF08448">
    <property type="entry name" value="PAS_4"/>
    <property type="match status" value="2"/>
</dbReference>
<dbReference type="SMART" id="SM00091">
    <property type="entry name" value="PAS"/>
    <property type="match status" value="3"/>
</dbReference>
<dbReference type="OrthoDB" id="9766459at2"/>
<evidence type="ECO:0000256" key="4">
    <source>
        <dbReference type="ARBA" id="ARBA00022679"/>
    </source>
</evidence>
<sequence>MNFEELFASVPDTLVILAPEPDYTILAATDAYLRVTMRERDDIVGLRFILDAFPEKDIPYEENPVKKSLDRALQTKKVDYLALLRYDLKRPDGSFEERYWEASHTPVLDAQGQVKYLIQKTDDVTERELAKRAQEASEDKFRFMTDMVAQLIHTADGAGQVNFVNQRWLNYTGLAFEELLGNAWKKVIHPDDLEGMMRQVNVALQNNGEYQVEARVKGKDGRYRWHLIKSQPMLDEKQKLVMRIGSTADIHDTKLMVAELLASNEQMAALSDQVAAAYQKAEAERLTLERIVMQTPAVFAIMKGPEHRFTLVNPHFQRLWPNREFIGRTLAETVPEVGEQGYIAILDNVYATGKAFVADEISVWMDWEATGKEEERFFTTTYQPLLEEGKITGIIVFGYEVTERVLLRRQLNQRDTQNA</sequence>
<dbReference type="Pfam" id="PF08447">
    <property type="entry name" value="PAS_3"/>
    <property type="match status" value="1"/>
</dbReference>
<dbReference type="GO" id="GO:0004673">
    <property type="term" value="F:protein histidine kinase activity"/>
    <property type="evidence" value="ECO:0007669"/>
    <property type="project" value="UniProtKB-EC"/>
</dbReference>
<dbReference type="FunFam" id="3.30.450.20:FF:000099">
    <property type="entry name" value="Sensory box sensor histidine kinase"/>
    <property type="match status" value="1"/>
</dbReference>
<name>A0A1I7GUP6_9BACT</name>
<evidence type="ECO:0000256" key="1">
    <source>
        <dbReference type="ARBA" id="ARBA00000085"/>
    </source>
</evidence>
<gene>
    <name evidence="8" type="ORF">SAMN04487941_1284</name>
</gene>
<dbReference type="InterPro" id="IPR000700">
    <property type="entry name" value="PAS-assoc_C"/>
</dbReference>
<dbReference type="Gene3D" id="3.30.450.20">
    <property type="entry name" value="PAS domain"/>
    <property type="match status" value="3"/>
</dbReference>
<organism evidence="8 9">
    <name type="scientific">Pontibacter akesuensis</name>
    <dbReference type="NCBI Taxonomy" id="388950"/>
    <lineage>
        <taxon>Bacteria</taxon>
        <taxon>Pseudomonadati</taxon>
        <taxon>Bacteroidota</taxon>
        <taxon>Cytophagia</taxon>
        <taxon>Cytophagales</taxon>
        <taxon>Hymenobacteraceae</taxon>
        <taxon>Pontibacter</taxon>
    </lineage>
</organism>
<dbReference type="PROSITE" id="PS50113">
    <property type="entry name" value="PAC"/>
    <property type="match status" value="2"/>
</dbReference>
<dbReference type="NCBIfam" id="TIGR00229">
    <property type="entry name" value="sensory_box"/>
    <property type="match status" value="1"/>
</dbReference>
<dbReference type="Proteomes" id="UP000182491">
    <property type="component" value="Unassembled WGS sequence"/>
</dbReference>
<keyword evidence="3" id="KW-0597">Phosphoprotein</keyword>
<evidence type="ECO:0000313" key="9">
    <source>
        <dbReference type="Proteomes" id="UP000182491"/>
    </source>
</evidence>
<proteinExistence type="predicted"/>
<accession>A0A1I7GUP6</accession>
<dbReference type="SMART" id="SM00086">
    <property type="entry name" value="PAC"/>
    <property type="match status" value="2"/>
</dbReference>
<evidence type="ECO:0000259" key="6">
    <source>
        <dbReference type="PROSITE" id="PS50112"/>
    </source>
</evidence>
<evidence type="ECO:0000256" key="3">
    <source>
        <dbReference type="ARBA" id="ARBA00022553"/>
    </source>
</evidence>
<dbReference type="InterPro" id="IPR000014">
    <property type="entry name" value="PAS"/>
</dbReference>
<dbReference type="PANTHER" id="PTHR43304">
    <property type="entry name" value="PHYTOCHROME-LIKE PROTEIN CPH1"/>
    <property type="match status" value="1"/>
</dbReference>
<dbReference type="PROSITE" id="PS50112">
    <property type="entry name" value="PAS"/>
    <property type="match status" value="1"/>
</dbReference>
<keyword evidence="5" id="KW-0418">Kinase</keyword>
<feature type="domain" description="PAS" evidence="6">
    <location>
        <begin position="137"/>
        <end position="207"/>
    </location>
</feature>
<comment type="catalytic activity">
    <reaction evidence="1">
        <text>ATP + protein L-histidine = ADP + protein N-phospho-L-histidine.</text>
        <dbReference type="EC" id="2.7.13.3"/>
    </reaction>
</comment>
<dbReference type="InterPro" id="IPR013655">
    <property type="entry name" value="PAS_fold_3"/>
</dbReference>